<dbReference type="EMBL" id="JBHSJB010000037">
    <property type="protein sequence ID" value="MFC5059158.1"/>
    <property type="molecule type" value="Genomic_DNA"/>
</dbReference>
<comment type="similarity">
    <text evidence="1">Belongs to the AfsR/DnrI/RedD regulatory family.</text>
</comment>
<organism evidence="7 8">
    <name type="scientific">Saccharothrix xinjiangensis</name>
    <dbReference type="NCBI Taxonomy" id="204798"/>
    <lineage>
        <taxon>Bacteria</taxon>
        <taxon>Bacillati</taxon>
        <taxon>Actinomycetota</taxon>
        <taxon>Actinomycetes</taxon>
        <taxon>Pseudonocardiales</taxon>
        <taxon>Pseudonocardiaceae</taxon>
        <taxon>Saccharothrix</taxon>
    </lineage>
</organism>
<evidence type="ECO:0000256" key="2">
    <source>
        <dbReference type="ARBA" id="ARBA00023015"/>
    </source>
</evidence>
<dbReference type="InterPro" id="IPR003593">
    <property type="entry name" value="AAA+_ATPase"/>
</dbReference>
<evidence type="ECO:0000259" key="6">
    <source>
        <dbReference type="PROSITE" id="PS51755"/>
    </source>
</evidence>
<dbReference type="CDD" id="cd15831">
    <property type="entry name" value="BTAD"/>
    <property type="match status" value="1"/>
</dbReference>
<dbReference type="SUPFAM" id="SSF46894">
    <property type="entry name" value="C-terminal effector domain of the bipartite response regulators"/>
    <property type="match status" value="1"/>
</dbReference>
<dbReference type="SMART" id="SM01043">
    <property type="entry name" value="BTAD"/>
    <property type="match status" value="1"/>
</dbReference>
<sequence length="998" mass="105461">MVEVDFEIGGGALSRDEFGVLGPLVVRRDGRTVQVTAAKHRIVLATLLLGSNRSVSAAELIRRVWGEAPPDRAAQTLPVYVMRLRRALGEPKLIRTTPTGYRIDLLPDALDLHRFEALAGRGAELVRAGRAAAAVAEYERALACWRGVPLADVPSESLHEVEAANLVERRLLVTSELVDAKLGLGRCEEVVADLRRLTARHPLRERFWSQLMVALHRADRQADALDAYRQAATVLARELGVDPGDSLRAVHRAILAGDQAPPRPAGPAWSPAAQLPAPVGNFVGRAAELTRVAGLLARSGATVVVCGPPGVGKTAFAVAAGHAARERYPDGQLYVDLRGHSTSPPLSTSAVLARFLRAMGVRSDHIPVGEDELVRGYRARLRGRRVLITLDNAASAEQVLPLLPAGPGHGDPGCSVVITSRNELRPPGATTVRLDVLRGDEAWKLLARSLGPEAAAAQFDALAELARLCGHLPLALRIALGNLVGSSHADIASYVAELRGGDRLAALAVDNDDTAAVRRAFDLSYAALTPAAARLFRLVAVLPGSDFGACGAAALLDEPEEVSRRLLDDLASAHLVQRVGADRFALHDLIGVYAADRAAAAGEDLASARRRLFDWYLRTAVEVGDVLYPELGASGPPRLTPDEARAWLEAERPNVLAATEHCAEHGPRELSWRLIDAVSGYFGSHGHHVEFLHAVNAALGAARAAGDRAAEATTLVWLATEHRNLGNPRVALRHLALARPTGLLKWLHAGLEGVVRLELGDLAAAGGAFDRMTALAAEDWAPPHVRIGALAGHGALRLMRGDAAGAAELLAEGLALARAADGSNVEATCASLLARCRTVLGDYPAAVDLLRHAEASWYRTGVRPARAEALAHLAVALCLGGERVEALRTAQRALGLVHELGGYPRIESEVQNALGLVLRHLGKPGPAVAAHLRALELAASTEYLFGVAQSHAHLVGALVADGRRAEAVRHAGTAADLAGRGGFAVVERLAAAALAEPG</sequence>
<keyword evidence="2" id="KW-0805">Transcription regulation</keyword>
<dbReference type="InterPro" id="IPR027417">
    <property type="entry name" value="P-loop_NTPase"/>
</dbReference>
<proteinExistence type="inferred from homology"/>
<dbReference type="Pfam" id="PF03704">
    <property type="entry name" value="BTAD"/>
    <property type="match status" value="1"/>
</dbReference>
<dbReference type="SUPFAM" id="SSF48452">
    <property type="entry name" value="TPR-like"/>
    <property type="match status" value="2"/>
</dbReference>
<dbReference type="Pfam" id="PF00486">
    <property type="entry name" value="Trans_reg_C"/>
    <property type="match status" value="1"/>
</dbReference>
<dbReference type="SMART" id="SM00862">
    <property type="entry name" value="Trans_reg_C"/>
    <property type="match status" value="1"/>
</dbReference>
<evidence type="ECO:0000256" key="3">
    <source>
        <dbReference type="ARBA" id="ARBA00023125"/>
    </source>
</evidence>
<reference evidence="8" key="1">
    <citation type="journal article" date="2019" name="Int. J. Syst. Evol. Microbiol.">
        <title>The Global Catalogue of Microorganisms (GCM) 10K type strain sequencing project: providing services to taxonomists for standard genome sequencing and annotation.</title>
        <authorList>
            <consortium name="The Broad Institute Genomics Platform"/>
            <consortium name="The Broad Institute Genome Sequencing Center for Infectious Disease"/>
            <person name="Wu L."/>
            <person name="Ma J."/>
        </authorList>
    </citation>
    <scope>NUCLEOTIDE SEQUENCE [LARGE SCALE GENOMIC DNA]</scope>
    <source>
        <strain evidence="8">KCTC 12848</strain>
    </source>
</reference>
<dbReference type="Proteomes" id="UP001595833">
    <property type="component" value="Unassembled WGS sequence"/>
</dbReference>
<dbReference type="PANTHER" id="PTHR35807">
    <property type="entry name" value="TRANSCRIPTIONAL REGULATOR REDD-RELATED"/>
    <property type="match status" value="1"/>
</dbReference>
<dbReference type="SUPFAM" id="SSF52540">
    <property type="entry name" value="P-loop containing nucleoside triphosphate hydrolases"/>
    <property type="match status" value="1"/>
</dbReference>
<dbReference type="InterPro" id="IPR002182">
    <property type="entry name" value="NB-ARC"/>
</dbReference>
<evidence type="ECO:0000313" key="8">
    <source>
        <dbReference type="Proteomes" id="UP001595833"/>
    </source>
</evidence>
<dbReference type="InterPro" id="IPR019734">
    <property type="entry name" value="TPR_rpt"/>
</dbReference>
<evidence type="ECO:0000256" key="4">
    <source>
        <dbReference type="ARBA" id="ARBA00023163"/>
    </source>
</evidence>
<dbReference type="Gene3D" id="1.10.10.10">
    <property type="entry name" value="Winged helix-like DNA-binding domain superfamily/Winged helix DNA-binding domain"/>
    <property type="match status" value="1"/>
</dbReference>
<name>A0ABV9YAC0_9PSEU</name>
<evidence type="ECO:0000256" key="5">
    <source>
        <dbReference type="PROSITE-ProRule" id="PRU01091"/>
    </source>
</evidence>
<dbReference type="RefSeq" id="WP_344039215.1">
    <property type="nucleotide sequence ID" value="NZ_BAAAKE010000015.1"/>
</dbReference>
<keyword evidence="4" id="KW-0804">Transcription</keyword>
<feature type="DNA-binding region" description="OmpR/PhoB-type" evidence="5">
    <location>
        <begin position="3"/>
        <end position="105"/>
    </location>
</feature>
<gene>
    <name evidence="7" type="ORF">ACFPFM_36045</name>
</gene>
<dbReference type="InterPro" id="IPR001867">
    <property type="entry name" value="OmpR/PhoB-type_DNA-bd"/>
</dbReference>
<comment type="caution">
    <text evidence="7">The sequence shown here is derived from an EMBL/GenBank/DDBJ whole genome shotgun (WGS) entry which is preliminary data.</text>
</comment>
<dbReference type="InterPro" id="IPR036388">
    <property type="entry name" value="WH-like_DNA-bd_sf"/>
</dbReference>
<protein>
    <submittedName>
        <fullName evidence="7">BTAD domain-containing putative transcriptional regulator</fullName>
    </submittedName>
</protein>
<dbReference type="SMART" id="SM00028">
    <property type="entry name" value="TPR"/>
    <property type="match status" value="4"/>
</dbReference>
<dbReference type="Gene3D" id="1.25.40.10">
    <property type="entry name" value="Tetratricopeptide repeat domain"/>
    <property type="match status" value="2"/>
</dbReference>
<dbReference type="InterPro" id="IPR051677">
    <property type="entry name" value="AfsR-DnrI-RedD_regulator"/>
</dbReference>
<evidence type="ECO:0000313" key="7">
    <source>
        <dbReference type="EMBL" id="MFC5059158.1"/>
    </source>
</evidence>
<keyword evidence="3 5" id="KW-0238">DNA-binding</keyword>
<dbReference type="PRINTS" id="PR00364">
    <property type="entry name" value="DISEASERSIST"/>
</dbReference>
<accession>A0ABV9YAC0</accession>
<evidence type="ECO:0000256" key="1">
    <source>
        <dbReference type="ARBA" id="ARBA00005820"/>
    </source>
</evidence>
<dbReference type="Gene3D" id="3.40.50.300">
    <property type="entry name" value="P-loop containing nucleotide triphosphate hydrolases"/>
    <property type="match status" value="1"/>
</dbReference>
<dbReference type="CDD" id="cd00383">
    <property type="entry name" value="trans_reg_C"/>
    <property type="match status" value="1"/>
</dbReference>
<dbReference type="InterPro" id="IPR016032">
    <property type="entry name" value="Sig_transdc_resp-reg_C-effctor"/>
</dbReference>
<dbReference type="InterPro" id="IPR011990">
    <property type="entry name" value="TPR-like_helical_dom_sf"/>
</dbReference>
<dbReference type="SMART" id="SM00382">
    <property type="entry name" value="AAA"/>
    <property type="match status" value="1"/>
</dbReference>
<dbReference type="PANTHER" id="PTHR35807:SF1">
    <property type="entry name" value="TRANSCRIPTIONAL REGULATOR REDD"/>
    <property type="match status" value="1"/>
</dbReference>
<feature type="domain" description="OmpR/PhoB-type" evidence="6">
    <location>
        <begin position="3"/>
        <end position="105"/>
    </location>
</feature>
<dbReference type="PROSITE" id="PS51755">
    <property type="entry name" value="OMPR_PHOB"/>
    <property type="match status" value="1"/>
</dbReference>
<keyword evidence="8" id="KW-1185">Reference proteome</keyword>
<dbReference type="Pfam" id="PF00931">
    <property type="entry name" value="NB-ARC"/>
    <property type="match status" value="1"/>
</dbReference>
<dbReference type="InterPro" id="IPR005158">
    <property type="entry name" value="BTAD"/>
</dbReference>